<comment type="cofactor">
    <cofactor evidence="1 6">
        <name>FAD</name>
        <dbReference type="ChEBI" id="CHEBI:57692"/>
    </cofactor>
</comment>
<evidence type="ECO:0000313" key="9">
    <source>
        <dbReference type="Proteomes" id="UP000037069"/>
    </source>
</evidence>
<keyword evidence="9" id="KW-1185">Reference proteome</keyword>
<comment type="similarity">
    <text evidence="2">Belongs to the flavoprotein pyridine nucleotide cytochrome reductase family.</text>
</comment>
<feature type="domain" description="FAD-binding FR-type" evidence="7">
    <location>
        <begin position="39"/>
        <end position="166"/>
    </location>
</feature>
<dbReference type="AlphaFoldDB" id="A0A0L0BS57"/>
<accession>A0A0L0BS57</accession>
<evidence type="ECO:0000256" key="1">
    <source>
        <dbReference type="ARBA" id="ARBA00001974"/>
    </source>
</evidence>
<evidence type="ECO:0000256" key="5">
    <source>
        <dbReference type="ARBA" id="ARBA00023002"/>
    </source>
</evidence>
<feature type="binding site" evidence="6">
    <location>
        <position position="116"/>
    </location>
    <ligand>
        <name>FAD</name>
        <dbReference type="ChEBI" id="CHEBI:57692"/>
    </ligand>
</feature>
<gene>
    <name evidence="8" type="ORF">FF38_01999</name>
</gene>
<dbReference type="InterPro" id="IPR001834">
    <property type="entry name" value="CBR-like"/>
</dbReference>
<organism evidence="8 9">
    <name type="scientific">Lucilia cuprina</name>
    <name type="common">Green bottle fly</name>
    <name type="synonym">Australian sheep blowfly</name>
    <dbReference type="NCBI Taxonomy" id="7375"/>
    <lineage>
        <taxon>Eukaryota</taxon>
        <taxon>Metazoa</taxon>
        <taxon>Ecdysozoa</taxon>
        <taxon>Arthropoda</taxon>
        <taxon>Hexapoda</taxon>
        <taxon>Insecta</taxon>
        <taxon>Pterygota</taxon>
        <taxon>Neoptera</taxon>
        <taxon>Endopterygota</taxon>
        <taxon>Diptera</taxon>
        <taxon>Brachycera</taxon>
        <taxon>Muscomorpha</taxon>
        <taxon>Oestroidea</taxon>
        <taxon>Calliphoridae</taxon>
        <taxon>Luciliinae</taxon>
        <taxon>Lucilia</taxon>
    </lineage>
</organism>
<keyword evidence="3 6" id="KW-0285">Flavoprotein</keyword>
<evidence type="ECO:0000313" key="8">
    <source>
        <dbReference type="EMBL" id="KNC22069.1"/>
    </source>
</evidence>
<feature type="binding site" evidence="6">
    <location>
        <position position="141"/>
    </location>
    <ligand>
        <name>FAD</name>
        <dbReference type="ChEBI" id="CHEBI:57692"/>
    </ligand>
</feature>
<dbReference type="InterPro" id="IPR017938">
    <property type="entry name" value="Riboflavin_synthase-like_b-brl"/>
</dbReference>
<dbReference type="Gene3D" id="3.40.50.80">
    <property type="entry name" value="Nucleotide-binding domain of ferredoxin-NADP reductase (FNR) module"/>
    <property type="match status" value="1"/>
</dbReference>
<dbReference type="SUPFAM" id="SSF63380">
    <property type="entry name" value="Riboflavin synthase domain-like"/>
    <property type="match status" value="1"/>
</dbReference>
<dbReference type="PANTHER" id="PTHR19370">
    <property type="entry name" value="NADH-CYTOCHROME B5 REDUCTASE"/>
    <property type="match status" value="1"/>
</dbReference>
<keyword evidence="5" id="KW-0560">Oxidoreductase</keyword>
<dbReference type="InterPro" id="IPR017927">
    <property type="entry name" value="FAD-bd_FR_type"/>
</dbReference>
<evidence type="ECO:0000256" key="6">
    <source>
        <dbReference type="PIRSR" id="PIRSR601834-1"/>
    </source>
</evidence>
<dbReference type="SUPFAM" id="SSF52343">
    <property type="entry name" value="Ferredoxin reductase-like, C-terminal NADP-linked domain"/>
    <property type="match status" value="1"/>
</dbReference>
<comment type="caution">
    <text evidence="8">The sequence shown here is derived from an EMBL/GenBank/DDBJ whole genome shotgun (WGS) entry which is preliminary data.</text>
</comment>
<name>A0A0L0BS57_LUCCU</name>
<dbReference type="GO" id="GO:0016491">
    <property type="term" value="F:oxidoreductase activity"/>
    <property type="evidence" value="ECO:0007669"/>
    <property type="project" value="UniProtKB-KW"/>
</dbReference>
<feature type="binding site" evidence="6">
    <location>
        <position position="117"/>
    </location>
    <ligand>
        <name>FAD</name>
        <dbReference type="ChEBI" id="CHEBI:57692"/>
    </ligand>
</feature>
<evidence type="ECO:0000256" key="4">
    <source>
        <dbReference type="ARBA" id="ARBA00022827"/>
    </source>
</evidence>
<evidence type="ECO:0000256" key="2">
    <source>
        <dbReference type="ARBA" id="ARBA00006105"/>
    </source>
</evidence>
<dbReference type="OMA" id="YSPYWTD"/>
<dbReference type="EMBL" id="JRES01001557">
    <property type="protein sequence ID" value="KNC22069.1"/>
    <property type="molecule type" value="Genomic_DNA"/>
</dbReference>
<dbReference type="Proteomes" id="UP000037069">
    <property type="component" value="Unassembled WGS sequence"/>
</dbReference>
<reference evidence="8 9" key="1">
    <citation type="journal article" date="2015" name="Nat. Commun.">
        <title>Lucilia cuprina genome unlocks parasitic fly biology to underpin future interventions.</title>
        <authorList>
            <person name="Anstead C.A."/>
            <person name="Korhonen P.K."/>
            <person name="Young N.D."/>
            <person name="Hall R.S."/>
            <person name="Jex A.R."/>
            <person name="Murali S.C."/>
            <person name="Hughes D.S."/>
            <person name="Lee S.F."/>
            <person name="Perry T."/>
            <person name="Stroehlein A.J."/>
            <person name="Ansell B.R."/>
            <person name="Breugelmans B."/>
            <person name="Hofmann A."/>
            <person name="Qu J."/>
            <person name="Dugan S."/>
            <person name="Lee S.L."/>
            <person name="Chao H."/>
            <person name="Dinh H."/>
            <person name="Han Y."/>
            <person name="Doddapaneni H.V."/>
            <person name="Worley K.C."/>
            <person name="Muzny D.M."/>
            <person name="Ioannidis P."/>
            <person name="Waterhouse R.M."/>
            <person name="Zdobnov E.M."/>
            <person name="James P.J."/>
            <person name="Bagnall N.H."/>
            <person name="Kotze A.C."/>
            <person name="Gibbs R.A."/>
            <person name="Richards S."/>
            <person name="Batterham P."/>
            <person name="Gasser R.B."/>
        </authorList>
    </citation>
    <scope>NUCLEOTIDE SEQUENCE [LARGE SCALE GENOMIC DNA]</scope>
    <source>
        <strain evidence="8 9">LS</strain>
        <tissue evidence="8">Full body</tissue>
    </source>
</reference>
<dbReference type="OrthoDB" id="432685at2759"/>
<evidence type="ECO:0000259" key="7">
    <source>
        <dbReference type="PROSITE" id="PS51384"/>
    </source>
</evidence>
<protein>
    <recommendedName>
        <fullName evidence="7">FAD-binding FR-type domain-containing protein</fullName>
    </recommendedName>
</protein>
<dbReference type="PROSITE" id="PS51384">
    <property type="entry name" value="FAD_FR"/>
    <property type="match status" value="1"/>
</dbReference>
<dbReference type="PANTHER" id="PTHR19370:SF184">
    <property type="entry name" value="NADH-CYTOCHROME B5 REDUCTASE-LIKE"/>
    <property type="match status" value="1"/>
</dbReference>
<proteinExistence type="inferred from homology"/>
<dbReference type="Gene3D" id="2.40.30.10">
    <property type="entry name" value="Translation factors"/>
    <property type="match status" value="1"/>
</dbReference>
<dbReference type="Pfam" id="PF00970">
    <property type="entry name" value="FAD_binding_6"/>
    <property type="match status" value="1"/>
</dbReference>
<dbReference type="PRINTS" id="PR00406">
    <property type="entry name" value="CYTB5RDTASE"/>
</dbReference>
<feature type="binding site" evidence="6">
    <location>
        <position position="142"/>
    </location>
    <ligand>
        <name>FAD</name>
        <dbReference type="ChEBI" id="CHEBI:57692"/>
    </ligand>
</feature>
<feature type="binding site" evidence="6">
    <location>
        <position position="132"/>
    </location>
    <ligand>
        <name>FAD</name>
        <dbReference type="ChEBI" id="CHEBI:57692"/>
    </ligand>
</feature>
<dbReference type="STRING" id="7375.A0A0L0BS57"/>
<sequence>MEDINESDCCGNGCANCVLNIKPAKSLKADKSGKQNILNNYTHFRLINKTLHQPQVNDVWELHFKSKHFENNKKYILDMNAGYHLMMRKPLTIMENAKGGNSGNEMTIERKFLLRPYSPYWWDCLEMEFKILVNLKPQGPMSKYIEKLEINDEVEFKGPIGSFEHAIDVKGEKCLLIISQGVAIAPVIAIIEEILNNEEDLCRIIHIACFQDLKHVYFRDKLYDFNKYWNYQVQIYLSRELCDNTECLYNQQCLETCEGFKSKLKYKENIKPLRFKENYLELLLAKLEYRKENVHVILAGNGKFQNYFKELLLQTNYGMAESNIYLL</sequence>
<dbReference type="InterPro" id="IPR008333">
    <property type="entry name" value="Cbr1-like_FAD-bd_dom"/>
</dbReference>
<keyword evidence="4 6" id="KW-0274">FAD</keyword>
<dbReference type="InterPro" id="IPR039261">
    <property type="entry name" value="FNR_nucleotide-bd"/>
</dbReference>
<evidence type="ECO:0000256" key="3">
    <source>
        <dbReference type="ARBA" id="ARBA00022630"/>
    </source>
</evidence>
<feature type="binding site" evidence="6">
    <location>
        <position position="115"/>
    </location>
    <ligand>
        <name>FAD</name>
        <dbReference type="ChEBI" id="CHEBI:57692"/>
    </ligand>
</feature>